<feature type="transmembrane region" description="Helical" evidence="6">
    <location>
        <begin position="7"/>
        <end position="29"/>
    </location>
</feature>
<keyword evidence="4 6" id="KW-1133">Transmembrane helix</keyword>
<dbReference type="GO" id="GO:0005886">
    <property type="term" value="C:plasma membrane"/>
    <property type="evidence" value="ECO:0007669"/>
    <property type="project" value="UniProtKB-SubCell"/>
</dbReference>
<accession>A0A8H9W1J1</accession>
<organism evidence="7">
    <name type="scientific">Escherichia coli</name>
    <dbReference type="NCBI Taxonomy" id="562"/>
    <lineage>
        <taxon>Bacteria</taxon>
        <taxon>Pseudomonadati</taxon>
        <taxon>Pseudomonadota</taxon>
        <taxon>Gammaproteobacteria</taxon>
        <taxon>Enterobacterales</taxon>
        <taxon>Enterobacteriaceae</taxon>
        <taxon>Escherichia</taxon>
    </lineage>
</organism>
<evidence type="ECO:0000256" key="1">
    <source>
        <dbReference type="ARBA" id="ARBA00004651"/>
    </source>
</evidence>
<comment type="caution">
    <text evidence="7">The sequence shown here is derived from an EMBL/GenBank/DDBJ whole genome shotgun (WGS) entry which is preliminary data.</text>
</comment>
<gene>
    <name evidence="7" type="primary">wzx</name>
    <name evidence="7" type="ORF">J0541_003780</name>
</gene>
<evidence type="ECO:0000313" key="7">
    <source>
        <dbReference type="EMBL" id="HBB1574800.1"/>
    </source>
</evidence>
<name>A0A8H9W1J1_ECOLX</name>
<dbReference type="Proteomes" id="UP000870292">
    <property type="component" value="Unassembled WGS sequence"/>
</dbReference>
<keyword evidence="3 6" id="KW-0812">Transmembrane</keyword>
<evidence type="ECO:0000256" key="4">
    <source>
        <dbReference type="ARBA" id="ARBA00022989"/>
    </source>
</evidence>
<feature type="transmembrane region" description="Helical" evidence="6">
    <location>
        <begin position="328"/>
        <end position="349"/>
    </location>
</feature>
<feature type="transmembrane region" description="Helical" evidence="6">
    <location>
        <begin position="242"/>
        <end position="265"/>
    </location>
</feature>
<feature type="transmembrane region" description="Helical" evidence="6">
    <location>
        <begin position="286"/>
        <end position="308"/>
    </location>
</feature>
<proteinExistence type="predicted"/>
<comment type="subcellular location">
    <subcellularLocation>
        <location evidence="1">Cell membrane</location>
        <topology evidence="1">Multi-pass membrane protein</topology>
    </subcellularLocation>
</comment>
<feature type="transmembrane region" description="Helical" evidence="6">
    <location>
        <begin position="84"/>
        <end position="105"/>
    </location>
</feature>
<evidence type="ECO:0000256" key="5">
    <source>
        <dbReference type="ARBA" id="ARBA00023136"/>
    </source>
</evidence>
<dbReference type="InterPro" id="IPR050833">
    <property type="entry name" value="Poly_Biosynth_Transport"/>
</dbReference>
<feature type="transmembrane region" description="Helical" evidence="6">
    <location>
        <begin position="447"/>
        <end position="466"/>
    </location>
</feature>
<feature type="transmembrane region" description="Helical" evidence="6">
    <location>
        <begin position="111"/>
        <end position="133"/>
    </location>
</feature>
<keyword evidence="2" id="KW-1003">Cell membrane</keyword>
<dbReference type="PANTHER" id="PTHR30250">
    <property type="entry name" value="PST FAMILY PREDICTED COLANIC ACID TRANSPORTER"/>
    <property type="match status" value="1"/>
</dbReference>
<feature type="transmembrane region" description="Helical" evidence="6">
    <location>
        <begin position="170"/>
        <end position="191"/>
    </location>
</feature>
<dbReference type="AlphaFoldDB" id="A0A8H9W1J1"/>
<feature type="transmembrane region" description="Helical" evidence="6">
    <location>
        <begin position="386"/>
        <end position="408"/>
    </location>
</feature>
<reference evidence="7" key="1">
    <citation type="journal article" date="2018" name="Genome Biol.">
        <title>SKESA: strategic k-mer extension for scrupulous assemblies.</title>
        <authorList>
            <person name="Souvorov A."/>
            <person name="Agarwala R."/>
            <person name="Lipman D.J."/>
        </authorList>
    </citation>
    <scope>NUCLEOTIDE SEQUENCE</scope>
    <source>
        <strain evidence="7">Escherichia coli</strain>
    </source>
</reference>
<dbReference type="PANTHER" id="PTHR30250:SF26">
    <property type="entry name" value="PSMA PROTEIN"/>
    <property type="match status" value="1"/>
</dbReference>
<sequence>MSMLLNLIIPIISFGIVSIMGLIMTPFFINNFGYEGLGLISNSNALIQSLFFAGGAFTTVYSREYSNAVNNIEKSVLLRELNNILTAIFFIAVLLSIVFCIFSILKDNFTYNYYALVFLASAIIIISQSFNVFPFAANRLYINSVIDCARTLLRNILCMALFYLSIDNVLSNGCAMILSAVITLLVLKLVFKVNKVFSVGRMSNNYNIKNSFWVCINQGGAYIFSFADVFLINLMLGHYIGGSYAVLIQIPVLLKSVSVVAIGSISSFTVKVHQRFGKDKAIIKKIINKVVVFFSFFISLAFILVDFYKEYFFSIWLPTAVTSSMLKQFNYICIIMMLLSISSLVNIFLVAWGHFIIPAKATVFSAMASVLVVVSLYFFNYKLSELIIFSVIYLMLILKNLICYLYFFIQSGLSLIHFIFSLILSFCVITINFLVVKSIRYYIESDFLSIAILFFVMMIISLPLLWDFKKLREYI</sequence>
<protein>
    <submittedName>
        <fullName evidence="7">O112ac family O-antigen flippase</fullName>
    </submittedName>
</protein>
<feature type="transmembrane region" description="Helical" evidence="6">
    <location>
        <begin position="415"/>
        <end position="435"/>
    </location>
</feature>
<feature type="transmembrane region" description="Helical" evidence="6">
    <location>
        <begin position="361"/>
        <end position="380"/>
    </location>
</feature>
<reference evidence="7" key="2">
    <citation type="submission" date="2021-03" db="EMBL/GenBank/DDBJ databases">
        <authorList>
            <consortium name="NCBI Pathogen Detection Project"/>
        </authorList>
    </citation>
    <scope>NUCLEOTIDE SEQUENCE</scope>
    <source>
        <strain evidence="7">Escherichia coli</strain>
    </source>
</reference>
<dbReference type="EMBL" id="DADUEU010000026">
    <property type="protein sequence ID" value="HBB1574800.1"/>
    <property type="molecule type" value="Genomic_DNA"/>
</dbReference>
<keyword evidence="5 6" id="KW-0472">Membrane</keyword>
<feature type="transmembrane region" description="Helical" evidence="6">
    <location>
        <begin position="212"/>
        <end position="236"/>
    </location>
</feature>
<evidence type="ECO:0000256" key="2">
    <source>
        <dbReference type="ARBA" id="ARBA00022475"/>
    </source>
</evidence>
<evidence type="ECO:0000256" key="3">
    <source>
        <dbReference type="ARBA" id="ARBA00022692"/>
    </source>
</evidence>
<evidence type="ECO:0000256" key="6">
    <source>
        <dbReference type="SAM" id="Phobius"/>
    </source>
</evidence>